<dbReference type="Proteomes" id="UP000694408">
    <property type="component" value="Unplaced"/>
</dbReference>
<evidence type="ECO:0000256" key="8">
    <source>
        <dbReference type="SAM" id="MobiDB-lite"/>
    </source>
</evidence>
<evidence type="ECO:0000256" key="6">
    <source>
        <dbReference type="ARBA" id="ARBA00023157"/>
    </source>
</evidence>
<evidence type="ECO:0000256" key="7">
    <source>
        <dbReference type="RuleBase" id="RU371123"/>
    </source>
</evidence>
<dbReference type="PANTHER" id="PTHR22897">
    <property type="entry name" value="QUIESCIN Q6-RELATED SULFHYDRYL OXIDASE"/>
    <property type="match status" value="1"/>
</dbReference>
<dbReference type="FunFam" id="3.40.30.10:FF:000080">
    <property type="entry name" value="Sulfhydryl oxidase"/>
    <property type="match status" value="1"/>
</dbReference>
<dbReference type="FunFam" id="1.20.120.310:FF:000001">
    <property type="entry name" value="Sulfhydryl oxidase"/>
    <property type="match status" value="1"/>
</dbReference>
<dbReference type="InterPro" id="IPR039798">
    <property type="entry name" value="Sulfhydryl_oxidase"/>
</dbReference>
<dbReference type="InterPro" id="IPR017905">
    <property type="entry name" value="ERV/ALR_sulphydryl_oxidase"/>
</dbReference>
<dbReference type="FunFam" id="1.20.120.1960:FF:000001">
    <property type="entry name" value="Sulfhydryl oxidase"/>
    <property type="match status" value="1"/>
</dbReference>
<dbReference type="GO" id="GO:0016971">
    <property type="term" value="F:flavin-dependent sulfhydryl oxidase activity"/>
    <property type="evidence" value="ECO:0007669"/>
    <property type="project" value="InterPro"/>
</dbReference>
<dbReference type="GO" id="GO:0003756">
    <property type="term" value="F:protein disulfide isomerase activity"/>
    <property type="evidence" value="ECO:0007669"/>
    <property type="project" value="TreeGrafter"/>
</dbReference>
<evidence type="ECO:0000256" key="4">
    <source>
        <dbReference type="ARBA" id="ARBA00022827"/>
    </source>
</evidence>
<comment type="similarity">
    <text evidence="7">Belongs to the quiescin-sulfhydryl oxidase (QSOX) family.</text>
</comment>
<dbReference type="InterPro" id="IPR040986">
    <property type="entry name" value="QSOX_FAD-bd_dom"/>
</dbReference>
<reference evidence="10" key="1">
    <citation type="submission" date="2025-08" db="UniProtKB">
        <authorList>
            <consortium name="Ensembl"/>
        </authorList>
    </citation>
    <scope>IDENTIFICATION</scope>
</reference>
<dbReference type="Pfam" id="PF18371">
    <property type="entry name" value="FAD_SOX"/>
    <property type="match status" value="1"/>
</dbReference>
<dbReference type="Gene3D" id="1.20.120.1960">
    <property type="entry name" value="QSOX sulfhydryl oxidase domain"/>
    <property type="match status" value="1"/>
</dbReference>
<keyword evidence="7" id="KW-1133">Transmembrane helix</keyword>
<accession>A0A8C5JKI7</accession>
<dbReference type="PANTHER" id="PTHR22897:SF6">
    <property type="entry name" value="SULFHYDRYL OXIDASE 1"/>
    <property type="match status" value="1"/>
</dbReference>
<dbReference type="PROSITE" id="PS51324">
    <property type="entry name" value="ERV_ALR"/>
    <property type="match status" value="1"/>
</dbReference>
<keyword evidence="7" id="KW-0812">Transmembrane</keyword>
<comment type="function">
    <text evidence="7">Catalyzes the oxidation of sulfhydryl groups in peptide and protein thiols to disulfides with the reduction of oxygen to hydrogen peroxide.</text>
</comment>
<keyword evidence="4 7" id="KW-0274">FAD</keyword>
<keyword evidence="7" id="KW-0472">Membrane</keyword>
<keyword evidence="2 7" id="KW-0285">Flavoprotein</keyword>
<evidence type="ECO:0000256" key="2">
    <source>
        <dbReference type="ARBA" id="ARBA00022630"/>
    </source>
</evidence>
<evidence type="ECO:0000313" key="10">
    <source>
        <dbReference type="Ensembl" id="ENSJHYP00000019905.1"/>
    </source>
</evidence>
<keyword evidence="3" id="KW-0732">Signal</keyword>
<name>A0A8C5JKI7_JUNHY</name>
<dbReference type="InterPro" id="IPR036774">
    <property type="entry name" value="ERV/ALR_sulphydryl_oxid_sf"/>
</dbReference>
<evidence type="ECO:0000256" key="1">
    <source>
        <dbReference type="ARBA" id="ARBA00001974"/>
    </source>
</evidence>
<feature type="domain" description="ERV/ALR sulfhydryl oxidase" evidence="9">
    <location>
        <begin position="518"/>
        <end position="621"/>
    </location>
</feature>
<evidence type="ECO:0000313" key="11">
    <source>
        <dbReference type="Proteomes" id="UP000694408"/>
    </source>
</evidence>
<protein>
    <recommendedName>
        <fullName evidence="7">Sulfhydryl oxidase</fullName>
        <ecNumber evidence="7">1.8.3.2</ecNumber>
    </recommendedName>
</protein>
<evidence type="ECO:0000259" key="9">
    <source>
        <dbReference type="PROSITE" id="PS51324"/>
    </source>
</evidence>
<dbReference type="Ensembl" id="ENSJHYT00000023992.1">
    <property type="protein sequence ID" value="ENSJHYP00000019905.1"/>
    <property type="gene ID" value="ENSJHYG00000015109.1"/>
</dbReference>
<comment type="catalytic activity">
    <reaction evidence="7">
        <text>2 R'C(R)SH + O2 = R'C(R)S-S(R)CR' + H2O2</text>
        <dbReference type="Rhea" id="RHEA:17357"/>
        <dbReference type="ChEBI" id="CHEBI:15379"/>
        <dbReference type="ChEBI" id="CHEBI:16240"/>
        <dbReference type="ChEBI" id="CHEBI:16520"/>
        <dbReference type="ChEBI" id="CHEBI:17412"/>
        <dbReference type="EC" id="1.8.3.2"/>
    </reaction>
</comment>
<sequence>MGRHEGLSDMPSVPAYRLGSDLGFFRQVGLAPALPWGLTECPLPWDSDGNISWGRDIVLMWLFQDVTCFTSRVPAEHLLQTVPAPSPACKANTWLMQPGVAALALPWVLSHCGRPGVEKTLFFLPCQSSRAGRLVCRTGKVPAASLGSLETPAPLPASAQPLAGHGSQPMPASFPSGGCPKRWGHGWELPLCWLMSFSMLQCCGETGAELGASSCWVALPPVPLQTLTPLFPCVFFPFQFFRAFSKKPEDGIRITNPSATVEDLRHAIITNLEQSQDAWPPACPPLEPASAEEVRTFFQRNKDQYLALIFEKSNSFVGREVALDMLQYENIAVRRVLSSEEELVRKFGVTSFPSGYLLLRNGSFSRLPVHIEARSFYTYYLRTLTGITRGSYKLNATASSLNDSDRVSHPLRADRSKLYMADLESALHYSLRVEAARPSSLSGAQLAAFKCYVATLVKYFPGRPCVQTYLQTLDAWLRNWTEPELPRTVLKEAMKNNRDASHPSVLPTNVTWVGCQGSERHFRGYPCGLWTIFHLLTVQAAQNGPDKELPLEVLSTMRCYVRHFFGCQECAEHFEAMAAQSMDRVASREEAILWLWSHHNEVNARLAGGDTEDPKFPKLQWPPPDLCPQCHKEERGVHAWEEPAVVTFLKAHFSPTNIYMDYAEPDPIPAAREGTGARLGTEGSREERGRGEEEEREAEGEPRAPGHSPEPRRPSIVRLNPKLRDGSEDIVDLDSFSEQHFKSQALRAAAGRRRRISKRDTMALPAGRERRRAPGVLLRDHEEEEEAAEGLRRSPWLRVLGLGFSRLDISLCVALYFLSSMCLLGMYTFFRLRTRARKGRPGFPMA</sequence>
<organism evidence="10 11">
    <name type="scientific">Junco hyemalis</name>
    <name type="common">Dark-eyed junco</name>
    <dbReference type="NCBI Taxonomy" id="40217"/>
    <lineage>
        <taxon>Eukaryota</taxon>
        <taxon>Metazoa</taxon>
        <taxon>Chordata</taxon>
        <taxon>Craniata</taxon>
        <taxon>Vertebrata</taxon>
        <taxon>Euteleostomi</taxon>
        <taxon>Archelosauria</taxon>
        <taxon>Archosauria</taxon>
        <taxon>Dinosauria</taxon>
        <taxon>Saurischia</taxon>
        <taxon>Theropoda</taxon>
        <taxon>Coelurosauria</taxon>
        <taxon>Aves</taxon>
        <taxon>Neognathae</taxon>
        <taxon>Neoaves</taxon>
        <taxon>Telluraves</taxon>
        <taxon>Australaves</taxon>
        <taxon>Passeriformes</taxon>
        <taxon>Passerellidae</taxon>
        <taxon>Junco</taxon>
    </lineage>
</organism>
<dbReference type="GO" id="GO:0000139">
    <property type="term" value="C:Golgi membrane"/>
    <property type="evidence" value="ECO:0007669"/>
    <property type="project" value="TreeGrafter"/>
</dbReference>
<dbReference type="AlphaFoldDB" id="A0A8C5JKI7"/>
<dbReference type="InterPro" id="IPR041269">
    <property type="entry name" value="QSOX_Trx1"/>
</dbReference>
<keyword evidence="5 7" id="KW-0560">Oxidoreductase</keyword>
<dbReference type="Gene3D" id="1.20.120.310">
    <property type="entry name" value="ERV/ALR sulfhydryl oxidase domain"/>
    <property type="match status" value="1"/>
</dbReference>
<dbReference type="InterPro" id="IPR042568">
    <property type="entry name" value="QSOX_FAD-bd_sf"/>
</dbReference>
<feature type="transmembrane region" description="Helical" evidence="7">
    <location>
        <begin position="813"/>
        <end position="830"/>
    </location>
</feature>
<proteinExistence type="inferred from homology"/>
<feature type="region of interest" description="Disordered" evidence="8">
    <location>
        <begin position="669"/>
        <end position="721"/>
    </location>
</feature>
<comment type="cofactor">
    <cofactor evidence="1 7">
        <name>FAD</name>
        <dbReference type="ChEBI" id="CHEBI:57692"/>
    </cofactor>
</comment>
<dbReference type="Gene3D" id="3.40.30.10">
    <property type="entry name" value="Glutaredoxin"/>
    <property type="match status" value="1"/>
</dbReference>
<dbReference type="Pfam" id="PF04777">
    <property type="entry name" value="Evr1_Alr"/>
    <property type="match status" value="1"/>
</dbReference>
<keyword evidence="6" id="KW-1015">Disulfide bond</keyword>
<dbReference type="Pfam" id="PF18108">
    <property type="entry name" value="QSOX_Trx1"/>
    <property type="match status" value="1"/>
</dbReference>
<dbReference type="SUPFAM" id="SSF69000">
    <property type="entry name" value="FAD-dependent thiol oxidase"/>
    <property type="match status" value="1"/>
</dbReference>
<evidence type="ECO:0000256" key="5">
    <source>
        <dbReference type="ARBA" id="ARBA00023002"/>
    </source>
</evidence>
<dbReference type="GO" id="GO:0005615">
    <property type="term" value="C:extracellular space"/>
    <property type="evidence" value="ECO:0007669"/>
    <property type="project" value="TreeGrafter"/>
</dbReference>
<keyword evidence="11" id="KW-1185">Reference proteome</keyword>
<dbReference type="GO" id="GO:0006457">
    <property type="term" value="P:protein folding"/>
    <property type="evidence" value="ECO:0007669"/>
    <property type="project" value="TreeGrafter"/>
</dbReference>
<reference evidence="10" key="2">
    <citation type="submission" date="2025-09" db="UniProtKB">
        <authorList>
            <consortium name="Ensembl"/>
        </authorList>
    </citation>
    <scope>IDENTIFICATION</scope>
</reference>
<evidence type="ECO:0000256" key="3">
    <source>
        <dbReference type="ARBA" id="ARBA00022729"/>
    </source>
</evidence>
<dbReference type="EC" id="1.8.3.2" evidence="7"/>
<feature type="compositionally biased region" description="Basic and acidic residues" evidence="8">
    <location>
        <begin position="683"/>
        <end position="713"/>
    </location>
</feature>